<dbReference type="AlphaFoldDB" id="A0A978VFW6"/>
<name>A0A978VFW6_ZIZJJ</name>
<protein>
    <submittedName>
        <fullName evidence="1">Uncharacterized protein</fullName>
    </submittedName>
</protein>
<evidence type="ECO:0000313" key="2">
    <source>
        <dbReference type="Proteomes" id="UP000813462"/>
    </source>
</evidence>
<comment type="caution">
    <text evidence="1">The sequence shown here is derived from an EMBL/GenBank/DDBJ whole genome shotgun (WGS) entry which is preliminary data.</text>
</comment>
<sequence>MFHLRVNLYLHVFHHLATLGLHLSFPKQGLRNSGVFHLCCGCPPLPLPSTFSFWVPLIKLPLRGLEYGPCLCCFTVYSSDCMLHTTLPNNPPTLQKVGEGSISATTQTT</sequence>
<accession>A0A978VFW6</accession>
<gene>
    <name evidence="1" type="ORF">FEM48_Zijuj05G0165100</name>
</gene>
<evidence type="ECO:0000313" key="1">
    <source>
        <dbReference type="EMBL" id="KAH7529255.1"/>
    </source>
</evidence>
<organism evidence="1 2">
    <name type="scientific">Ziziphus jujuba var. spinosa</name>
    <dbReference type="NCBI Taxonomy" id="714518"/>
    <lineage>
        <taxon>Eukaryota</taxon>
        <taxon>Viridiplantae</taxon>
        <taxon>Streptophyta</taxon>
        <taxon>Embryophyta</taxon>
        <taxon>Tracheophyta</taxon>
        <taxon>Spermatophyta</taxon>
        <taxon>Magnoliopsida</taxon>
        <taxon>eudicotyledons</taxon>
        <taxon>Gunneridae</taxon>
        <taxon>Pentapetalae</taxon>
        <taxon>rosids</taxon>
        <taxon>fabids</taxon>
        <taxon>Rosales</taxon>
        <taxon>Rhamnaceae</taxon>
        <taxon>Paliureae</taxon>
        <taxon>Ziziphus</taxon>
    </lineage>
</organism>
<reference evidence="1" key="1">
    <citation type="journal article" date="2021" name="Front. Plant Sci.">
        <title>Chromosome-Scale Genome Assembly for Chinese Sour Jujube and Insights Into Its Genome Evolution and Domestication Signature.</title>
        <authorList>
            <person name="Shen L.-Y."/>
            <person name="Luo H."/>
            <person name="Wang X.-L."/>
            <person name="Wang X.-M."/>
            <person name="Qiu X.-J."/>
            <person name="Liu H."/>
            <person name="Zhou S.-S."/>
            <person name="Jia K.-H."/>
            <person name="Nie S."/>
            <person name="Bao Y.-T."/>
            <person name="Zhang R.-G."/>
            <person name="Yun Q.-Z."/>
            <person name="Chai Y.-H."/>
            <person name="Lu J.-Y."/>
            <person name="Li Y."/>
            <person name="Zhao S.-W."/>
            <person name="Mao J.-F."/>
            <person name="Jia S.-G."/>
            <person name="Mao Y.-M."/>
        </authorList>
    </citation>
    <scope>NUCLEOTIDE SEQUENCE</scope>
    <source>
        <strain evidence="1">AT0</strain>
        <tissue evidence="1">Leaf</tissue>
    </source>
</reference>
<dbReference type="EMBL" id="JAEACU010000005">
    <property type="protein sequence ID" value="KAH7529255.1"/>
    <property type="molecule type" value="Genomic_DNA"/>
</dbReference>
<dbReference type="Proteomes" id="UP000813462">
    <property type="component" value="Unassembled WGS sequence"/>
</dbReference>
<proteinExistence type="predicted"/>